<dbReference type="EMBL" id="QHCR01000004">
    <property type="protein sequence ID" value="RHX80050.1"/>
    <property type="molecule type" value="Genomic_DNA"/>
</dbReference>
<feature type="chain" id="PRO_5045109134" description="SGNH/GDSL hydrolase family protein" evidence="1">
    <location>
        <begin position="21"/>
        <end position="476"/>
    </location>
</feature>
<reference evidence="3" key="1">
    <citation type="submission" date="2018-05" db="EMBL/GenBank/DDBJ databases">
        <title>Leptospira yasudae sp. nov. and Leptospira stimsonii sp. nov., two pathogenic species of the genus Leptospira isolated from environmental sources.</title>
        <authorList>
            <person name="Casanovas-Massana A."/>
            <person name="Hamond C."/>
            <person name="Santos L.A."/>
            <person name="Hacker K.P."/>
            <person name="Balassiano I."/>
            <person name="Medeiros M.A."/>
            <person name="Reis M.G."/>
            <person name="Ko A.I."/>
            <person name="Wunder E.A."/>
        </authorList>
    </citation>
    <scope>NUCLEOTIDE SEQUENCE [LARGE SCALE GENOMIC DNA]</scope>
    <source>
        <strain evidence="3">B21</strain>
    </source>
</reference>
<dbReference type="InterPro" id="IPR036514">
    <property type="entry name" value="SGNH_hydro_sf"/>
</dbReference>
<comment type="caution">
    <text evidence="2">The sequence shown here is derived from an EMBL/GenBank/DDBJ whole genome shotgun (WGS) entry which is preliminary data.</text>
</comment>
<feature type="signal peptide" evidence="1">
    <location>
        <begin position="1"/>
        <end position="20"/>
    </location>
</feature>
<evidence type="ECO:0000313" key="3">
    <source>
        <dbReference type="Proteomes" id="UP000285569"/>
    </source>
</evidence>
<dbReference type="SUPFAM" id="SSF52266">
    <property type="entry name" value="SGNH hydrolase"/>
    <property type="match status" value="1"/>
</dbReference>
<name>A0ABX9M4B6_9LEPT</name>
<evidence type="ECO:0000256" key="1">
    <source>
        <dbReference type="SAM" id="SignalP"/>
    </source>
</evidence>
<evidence type="ECO:0000313" key="2">
    <source>
        <dbReference type="EMBL" id="RHX80050.1"/>
    </source>
</evidence>
<dbReference type="Gene3D" id="3.40.50.1110">
    <property type="entry name" value="SGNH hydrolase"/>
    <property type="match status" value="1"/>
</dbReference>
<keyword evidence="3" id="KW-1185">Reference proteome</keyword>
<organism evidence="2 3">
    <name type="scientific">Leptospira yasudae</name>
    <dbReference type="NCBI Taxonomy" id="2202201"/>
    <lineage>
        <taxon>Bacteria</taxon>
        <taxon>Pseudomonadati</taxon>
        <taxon>Spirochaetota</taxon>
        <taxon>Spirochaetia</taxon>
        <taxon>Leptospirales</taxon>
        <taxon>Leptospiraceae</taxon>
        <taxon>Leptospira</taxon>
    </lineage>
</organism>
<sequence length="476" mass="53338">MNKKVIILIFILFNTSFLQASAVSEWYGNLNSAISGIPTNAQLLEEFTTSFLARNAVREVFADRVRGRCYAKNINTADPRGPISQSEVLANNRKHILFWGDSMTDWVDRIPMKFDLLGMGPSQFDIPIDPKIYYGNNWDLIDKKALGGSSSEDLRYQFDLQGGGEPSKFYPNPMPGRDPHVSLENRRAVILYGGNDILRYEVILKAVPWLSIFRQNAVINNLNRLVTYHQAQGAKVLIISHTPRPALPQFVFFGDLGPLGNFYNQMFQFALNALATAVTTVGPVYNDVKDCIAAGNCNAPQTTKELAAASIYAGSKEREVENFLAKVLNYSGSKRTDTSWLSQQLGYLTLYTRNLVVLQRNIEYLDEWFAFSDPGALMAGRWWEGNPTLYGGDSIHFSHPFGHTLHASNVSNKISELGWWENPTPQQGDRCNFTNTATFPTAQPAGWTPEPPQLPEANEDAMLLIILCFYFGVCTF</sequence>
<reference evidence="2 3" key="2">
    <citation type="journal article" date="2020" name="Int. J. Syst. Evol. Microbiol.">
        <title>Leptospira yasudae sp. nov. and Leptospira stimsonii sp. nov., two new species of the pathogenic group isolated from environmental sources.</title>
        <authorList>
            <person name="Casanovas-Massana A."/>
            <person name="Hamond C."/>
            <person name="Santos L.A."/>
            <person name="de Oliveira D."/>
            <person name="Hacker K.P."/>
            <person name="Balassiano I."/>
            <person name="Costa F."/>
            <person name="Medeiros M.A."/>
            <person name="Reis M.G."/>
            <person name="Ko A.I."/>
            <person name="Wunder E.A."/>
        </authorList>
    </citation>
    <scope>NUCLEOTIDE SEQUENCE [LARGE SCALE GENOMIC DNA]</scope>
    <source>
        <strain evidence="2 3">B21</strain>
    </source>
</reference>
<evidence type="ECO:0008006" key="4">
    <source>
        <dbReference type="Google" id="ProtNLM"/>
    </source>
</evidence>
<proteinExistence type="predicted"/>
<accession>A0ABX9M4B6</accession>
<dbReference type="RefSeq" id="WP_118955781.1">
    <property type="nucleotide sequence ID" value="NZ_QHCR01000004.1"/>
</dbReference>
<gene>
    <name evidence="2" type="ORF">DLM77_09265</name>
</gene>
<dbReference type="Proteomes" id="UP000285569">
    <property type="component" value="Unassembled WGS sequence"/>
</dbReference>
<keyword evidence="1" id="KW-0732">Signal</keyword>
<protein>
    <recommendedName>
        <fullName evidence="4">SGNH/GDSL hydrolase family protein</fullName>
    </recommendedName>
</protein>